<name>M7WN30_RHOT1</name>
<accession>M7WN30</accession>
<evidence type="ECO:0000313" key="1">
    <source>
        <dbReference type="EMBL" id="EMS21957.1"/>
    </source>
</evidence>
<sequence>MSLASLVPDTRVDPALLPPLLPWTLRFNALYPYCDIFSHIVPTQYGPPAWTAELEAYWQTFDVAVWDHLRKDHFRDNFAIMGMRGKLGSLEGAQLARESPDSPSRADIEDAIQLLNRHIGVSDYDFLDSKLEQSAFPPPKAAPFSLWPVPLDPSLSFNPSRETLICLATGDIDWDEYALPDRPTPDSEAARRRFEPTAAEVLEDADDSAESGWAEATMDDATASTSASSLAIFLTGCPEFSVWSSSFLR</sequence>
<keyword evidence="2" id="KW-1185">Reference proteome</keyword>
<dbReference type="HOGENOM" id="CLU_069877_0_0_1"/>
<protein>
    <submittedName>
        <fullName evidence="1">Uncharacterized protein</fullName>
    </submittedName>
</protein>
<reference evidence="1 2" key="1">
    <citation type="journal article" date="2012" name="Nat. Commun.">
        <title>A multi-omic map of the lipid-producing yeast Rhodosporidium toruloides.</title>
        <authorList>
            <person name="Zhu Z."/>
            <person name="Zhang S."/>
            <person name="Liu H."/>
            <person name="Shen H."/>
            <person name="Lin X."/>
            <person name="Yang F."/>
            <person name="Zhou Y.J."/>
            <person name="Jin G."/>
            <person name="Ye M."/>
            <person name="Zou H."/>
            <person name="Zou H."/>
            <person name="Zhao Z.K."/>
        </authorList>
    </citation>
    <scope>NUCLEOTIDE SEQUENCE [LARGE SCALE GENOMIC DNA]</scope>
    <source>
        <strain evidence="1 2">NP11</strain>
    </source>
</reference>
<gene>
    <name evidence="1" type="ORF">RHTO_01172</name>
</gene>
<dbReference type="RefSeq" id="XP_016273076.1">
    <property type="nucleotide sequence ID" value="XM_016414855.1"/>
</dbReference>
<dbReference type="OrthoDB" id="2531591at2759"/>
<dbReference type="GeneID" id="27365185"/>
<proteinExistence type="predicted"/>
<dbReference type="AlphaFoldDB" id="M7WN30"/>
<dbReference type="Proteomes" id="UP000016926">
    <property type="component" value="Unassembled WGS sequence"/>
</dbReference>
<organism evidence="1 2">
    <name type="scientific">Rhodotorula toruloides (strain NP11)</name>
    <name type="common">Yeast</name>
    <name type="synonym">Rhodosporidium toruloides</name>
    <dbReference type="NCBI Taxonomy" id="1130832"/>
    <lineage>
        <taxon>Eukaryota</taxon>
        <taxon>Fungi</taxon>
        <taxon>Dikarya</taxon>
        <taxon>Basidiomycota</taxon>
        <taxon>Pucciniomycotina</taxon>
        <taxon>Microbotryomycetes</taxon>
        <taxon>Sporidiobolales</taxon>
        <taxon>Sporidiobolaceae</taxon>
        <taxon>Rhodotorula</taxon>
    </lineage>
</organism>
<dbReference type="EMBL" id="KB722653">
    <property type="protein sequence ID" value="EMS21957.1"/>
    <property type="molecule type" value="Genomic_DNA"/>
</dbReference>
<evidence type="ECO:0000313" key="2">
    <source>
        <dbReference type="Proteomes" id="UP000016926"/>
    </source>
</evidence>